<gene>
    <name evidence="1" type="ORF">SR1949_47160</name>
</gene>
<dbReference type="RefSeq" id="WP_137669130.1">
    <property type="nucleotide sequence ID" value="NZ_BJCE01000279.1"/>
</dbReference>
<organism evidence="1 2">
    <name type="scientific">Sphaerospermopsis reniformis</name>
    <dbReference type="NCBI Taxonomy" id="531300"/>
    <lineage>
        <taxon>Bacteria</taxon>
        <taxon>Bacillati</taxon>
        <taxon>Cyanobacteriota</taxon>
        <taxon>Cyanophyceae</taxon>
        <taxon>Nostocales</taxon>
        <taxon>Aphanizomenonaceae</taxon>
        <taxon>Sphaerospermopsis</taxon>
    </lineage>
</organism>
<dbReference type="AlphaFoldDB" id="A0A480A439"/>
<comment type="caution">
    <text evidence="1">The sequence shown here is derived from an EMBL/GenBank/DDBJ whole genome shotgun (WGS) entry which is preliminary data.</text>
</comment>
<protein>
    <submittedName>
        <fullName evidence="1">Uncharacterized protein</fullName>
    </submittedName>
</protein>
<name>A0A480A439_9CYAN</name>
<reference evidence="2" key="1">
    <citation type="submission" date="2019-02" db="EMBL/GenBank/DDBJ databases">
        <title>Draft genome sequence of Sphaerospermopsis reniformis NIES-1949.</title>
        <authorList>
            <person name="Yamaguchi H."/>
            <person name="Suzuki S."/>
            <person name="Kawachi M."/>
        </authorList>
    </citation>
    <scope>NUCLEOTIDE SEQUENCE [LARGE SCALE GENOMIC DNA]</scope>
    <source>
        <strain evidence="2">NIES-1949</strain>
    </source>
</reference>
<accession>A0A480A439</accession>
<sequence length="118" mass="13122">MTTVAVADIRKFRNQFSNNPKALDALKVLESCGGDLKAAIIELANRFGEDPNIVLNLVDQQCQEWICENKFIRMALPQTLGLISNYFAQSHLSDMLSAELAIIVTIYVDLGLGAYCER</sequence>
<evidence type="ECO:0000313" key="2">
    <source>
        <dbReference type="Proteomes" id="UP000300142"/>
    </source>
</evidence>
<dbReference type="Proteomes" id="UP000300142">
    <property type="component" value="Unassembled WGS sequence"/>
</dbReference>
<evidence type="ECO:0000313" key="1">
    <source>
        <dbReference type="EMBL" id="GCL39589.1"/>
    </source>
</evidence>
<proteinExistence type="predicted"/>
<dbReference type="EMBL" id="BJCE01000279">
    <property type="protein sequence ID" value="GCL39589.1"/>
    <property type="molecule type" value="Genomic_DNA"/>
</dbReference>
<keyword evidence="2" id="KW-1185">Reference proteome</keyword>